<dbReference type="Pfam" id="PF14568">
    <property type="entry name" value="SUKH_6"/>
    <property type="match status" value="1"/>
</dbReference>
<evidence type="ECO:0000259" key="1">
    <source>
        <dbReference type="SMART" id="SM00860"/>
    </source>
</evidence>
<dbReference type="Proteomes" id="UP001262754">
    <property type="component" value="Unassembled WGS sequence"/>
</dbReference>
<dbReference type="EMBL" id="JAVDRL010000001">
    <property type="protein sequence ID" value="MDR6529352.1"/>
    <property type="molecule type" value="Genomic_DNA"/>
</dbReference>
<gene>
    <name evidence="2" type="ORF">J2800_000067</name>
</gene>
<organism evidence="2 3">
    <name type="scientific">Caulobacter rhizosphaerae</name>
    <dbReference type="NCBI Taxonomy" id="2010972"/>
    <lineage>
        <taxon>Bacteria</taxon>
        <taxon>Pseudomonadati</taxon>
        <taxon>Pseudomonadota</taxon>
        <taxon>Alphaproteobacteria</taxon>
        <taxon>Caulobacterales</taxon>
        <taxon>Caulobacteraceae</taxon>
        <taxon>Caulobacter</taxon>
    </lineage>
</organism>
<sequence>MPFDPASIIPPPPPGRVETLEDYFEITLPDDYKQFVATHNGAVPLENRFDVAGLERAVERFLPIIQDVEGHPLGWLDLEVVASQLDSRLTDDEDGENINLVPIAAVLAGDFIVLDYREGSEHPTIGLWDHEASEDFAPAVTTVAQTFNEFLSILR</sequence>
<keyword evidence="3" id="KW-1185">Reference proteome</keyword>
<evidence type="ECO:0000313" key="2">
    <source>
        <dbReference type="EMBL" id="MDR6529352.1"/>
    </source>
</evidence>
<reference evidence="2 3" key="1">
    <citation type="submission" date="2023-07" db="EMBL/GenBank/DDBJ databases">
        <title>Sorghum-associated microbial communities from plants grown in Nebraska, USA.</title>
        <authorList>
            <person name="Schachtman D."/>
        </authorList>
    </citation>
    <scope>NUCLEOTIDE SEQUENCE [LARGE SCALE GENOMIC DNA]</scope>
    <source>
        <strain evidence="2 3">DS2154</strain>
    </source>
</reference>
<dbReference type="SMART" id="SM00860">
    <property type="entry name" value="SMI1_KNR4"/>
    <property type="match status" value="1"/>
</dbReference>
<proteinExistence type="predicted"/>
<dbReference type="Gene3D" id="3.40.1580.10">
    <property type="entry name" value="SMI1/KNR4-like"/>
    <property type="match status" value="1"/>
</dbReference>
<dbReference type="SUPFAM" id="SSF160631">
    <property type="entry name" value="SMI1/KNR4-like"/>
    <property type="match status" value="1"/>
</dbReference>
<evidence type="ECO:0000313" key="3">
    <source>
        <dbReference type="Proteomes" id="UP001262754"/>
    </source>
</evidence>
<comment type="caution">
    <text evidence="2">The sequence shown here is derived from an EMBL/GenBank/DDBJ whole genome shotgun (WGS) entry which is preliminary data.</text>
</comment>
<accession>A0ABU1MT44</accession>
<dbReference type="RefSeq" id="WP_310028096.1">
    <property type="nucleotide sequence ID" value="NZ_JAVDRL010000001.1"/>
</dbReference>
<dbReference type="InterPro" id="IPR037883">
    <property type="entry name" value="Knr4/Smi1-like_sf"/>
</dbReference>
<dbReference type="InterPro" id="IPR018958">
    <property type="entry name" value="Knr4/Smi1-like_dom"/>
</dbReference>
<protein>
    <submittedName>
        <fullName evidence="2">Cell wall assembly regulator SMI1</fullName>
    </submittedName>
</protein>
<name>A0ABU1MT44_9CAUL</name>
<feature type="domain" description="Knr4/Smi1-like" evidence="1">
    <location>
        <begin position="11"/>
        <end position="153"/>
    </location>
</feature>